<organism evidence="1 2">
    <name type="scientific">Coemansia thaxteri</name>
    <dbReference type="NCBI Taxonomy" id="2663907"/>
    <lineage>
        <taxon>Eukaryota</taxon>
        <taxon>Fungi</taxon>
        <taxon>Fungi incertae sedis</taxon>
        <taxon>Zoopagomycota</taxon>
        <taxon>Kickxellomycotina</taxon>
        <taxon>Kickxellomycetes</taxon>
        <taxon>Kickxellales</taxon>
        <taxon>Kickxellaceae</taxon>
        <taxon>Coemansia</taxon>
    </lineage>
</organism>
<sequence length="248" mass="25883">MGGTTGDIPKIQLESREDVQFLQEQLRQFVAAAVGSSAALRGAGLSGEQQSEAAALVAGRAEEWAARVWAAAGRSMTVNGLAYAAAMAAGQARVEALDEALKADADALRDEADALLLAVAAKRRAVPGQIQRLVEDAAWRESLAAEQTIGPPEESDVDRPLPYVNDRVNADFGQALELAQRVRADAPHTAASLRRVADAVADAKERAARDRAADDAVTRALANSAAPAPAADTLLLAHKAALHAIQAD</sequence>
<dbReference type="Proteomes" id="UP001150907">
    <property type="component" value="Unassembled WGS sequence"/>
</dbReference>
<dbReference type="AlphaFoldDB" id="A0A9W8EMB8"/>
<reference evidence="1" key="1">
    <citation type="submission" date="2022-07" db="EMBL/GenBank/DDBJ databases">
        <title>Phylogenomic reconstructions and comparative analyses of Kickxellomycotina fungi.</title>
        <authorList>
            <person name="Reynolds N.K."/>
            <person name="Stajich J.E."/>
            <person name="Barry K."/>
            <person name="Grigoriev I.V."/>
            <person name="Crous P."/>
            <person name="Smith M.E."/>
        </authorList>
    </citation>
    <scope>NUCLEOTIDE SEQUENCE</scope>
    <source>
        <strain evidence="1">IMI 214461</strain>
    </source>
</reference>
<accession>A0A9W8EMB8</accession>
<evidence type="ECO:0000313" key="1">
    <source>
        <dbReference type="EMBL" id="KAJ2008376.1"/>
    </source>
</evidence>
<keyword evidence="2" id="KW-1185">Reference proteome</keyword>
<name>A0A9W8EMB8_9FUNG</name>
<dbReference type="PANTHER" id="PTHR31749">
    <property type="entry name" value="KINETOCHORE-ASSOCIATED PROTEIN NSL1 HOMOLOG"/>
    <property type="match status" value="1"/>
</dbReference>
<dbReference type="PANTHER" id="PTHR31749:SF3">
    <property type="entry name" value="KINETOCHORE-ASSOCIATED PROTEIN NSL1 HOMOLOG"/>
    <property type="match status" value="1"/>
</dbReference>
<dbReference type="GO" id="GO:0000070">
    <property type="term" value="P:mitotic sister chromatid segregation"/>
    <property type="evidence" value="ECO:0007669"/>
    <property type="project" value="InterPro"/>
</dbReference>
<dbReference type="EMBL" id="JANBQF010000006">
    <property type="protein sequence ID" value="KAJ2008376.1"/>
    <property type="molecule type" value="Genomic_DNA"/>
</dbReference>
<dbReference type="Pfam" id="PF08641">
    <property type="entry name" value="Mis14"/>
    <property type="match status" value="1"/>
</dbReference>
<dbReference type="InterPro" id="IPR013950">
    <property type="entry name" value="Mis14/Nsl1"/>
</dbReference>
<dbReference type="GO" id="GO:0000444">
    <property type="term" value="C:MIS12/MIND type complex"/>
    <property type="evidence" value="ECO:0007669"/>
    <property type="project" value="TreeGrafter"/>
</dbReference>
<gene>
    <name evidence="1" type="ORF">H4R26_000232</name>
</gene>
<evidence type="ECO:0000313" key="2">
    <source>
        <dbReference type="Proteomes" id="UP001150907"/>
    </source>
</evidence>
<comment type="caution">
    <text evidence="1">The sequence shown here is derived from an EMBL/GenBank/DDBJ whole genome shotgun (WGS) entry which is preliminary data.</text>
</comment>
<dbReference type="OrthoDB" id="2135762at2759"/>
<proteinExistence type="predicted"/>
<protein>
    <submittedName>
        <fullName evidence="1">Uncharacterized protein</fullName>
    </submittedName>
</protein>